<gene>
    <name evidence="2" type="ORF">AYJ54_32015</name>
</gene>
<sequence length="361" mass="39271">MKRRSLLFGTIATYAAGMPTAHAQQPSTYEEAVRLVWRPLDPARGAHELVRAATLAANSHNTQPWRFTLAANRITIRPDLDRRCPAVDPNDHHLFASLGCAAENLVQAAAMLGLSASVVVDATDPGSVVIALDRTAVSNHALAEAITRRQCTRAKYDGTALSSEDLRTIENAGSLCGVECLIVTERSRMEAILDYVIQGNTAQMRDPAFMAELTSWIRFNDAVAIERLDGLAARSSGNPALPTWLARRLLRFVFTEKGEQNKYAEHIRSSAGIAIFVAPHGDKAGWVAAGRAYQRFALQATTLGIRNACLNQPVEVPFLRLQIAAYLGLGDRRPDLIVRFGRGAMLPPSLRRPVSAVIDAA</sequence>
<evidence type="ECO:0000313" key="2">
    <source>
        <dbReference type="EMBL" id="OAE99915.1"/>
    </source>
</evidence>
<dbReference type="GO" id="GO:0016491">
    <property type="term" value="F:oxidoreductase activity"/>
    <property type="evidence" value="ECO:0007669"/>
    <property type="project" value="InterPro"/>
</dbReference>
<dbReference type="SUPFAM" id="SSF55469">
    <property type="entry name" value="FMN-dependent nitroreductase-like"/>
    <property type="match status" value="2"/>
</dbReference>
<keyword evidence="3" id="KW-1185">Reference proteome</keyword>
<proteinExistence type="predicted"/>
<evidence type="ECO:0000256" key="1">
    <source>
        <dbReference type="SAM" id="SignalP"/>
    </source>
</evidence>
<feature type="chain" id="PRO_5008054370" evidence="1">
    <location>
        <begin position="24"/>
        <end position="361"/>
    </location>
</feature>
<organism evidence="2 3">
    <name type="scientific">Bradyrhizobium centrolobii</name>
    <dbReference type="NCBI Taxonomy" id="1505087"/>
    <lineage>
        <taxon>Bacteria</taxon>
        <taxon>Pseudomonadati</taxon>
        <taxon>Pseudomonadota</taxon>
        <taxon>Alphaproteobacteria</taxon>
        <taxon>Hyphomicrobiales</taxon>
        <taxon>Nitrobacteraceae</taxon>
        <taxon>Bradyrhizobium</taxon>
    </lineage>
</organism>
<reference evidence="2 3" key="1">
    <citation type="submission" date="2016-03" db="EMBL/GenBank/DDBJ databases">
        <title>Draft Genome Sequence of the Strain BR 10245 (Bradyrhizobium sp.) isolated from nodules of Centrolobium paraense.</title>
        <authorList>
            <person name="Simoes-Araujo J.L.Sr."/>
            <person name="Barauna A.C."/>
            <person name="Silva K."/>
            <person name="Zilli J.E."/>
        </authorList>
    </citation>
    <scope>NUCLEOTIDE SEQUENCE [LARGE SCALE GENOMIC DNA]</scope>
    <source>
        <strain evidence="2 3">BR 10245</strain>
    </source>
</reference>
<dbReference type="EMBL" id="LUUB01000114">
    <property type="protein sequence ID" value="OAE99915.1"/>
    <property type="molecule type" value="Genomic_DNA"/>
</dbReference>
<dbReference type="RefSeq" id="WP_063708175.1">
    <property type="nucleotide sequence ID" value="NZ_LUUB01000114.1"/>
</dbReference>
<comment type="caution">
    <text evidence="2">The sequence shown here is derived from an EMBL/GenBank/DDBJ whole genome shotgun (WGS) entry which is preliminary data.</text>
</comment>
<dbReference type="NCBIfam" id="NF047509">
    <property type="entry name" value="Rv3131_FMN_oxido"/>
    <property type="match status" value="1"/>
</dbReference>
<name>A0A176YAT9_9BRAD</name>
<accession>A0A176YAT9</accession>
<dbReference type="STRING" id="1505087.AYJ54_32015"/>
<keyword evidence="1" id="KW-0732">Signal</keyword>
<dbReference type="OrthoDB" id="8156917at2"/>
<evidence type="ECO:0000313" key="3">
    <source>
        <dbReference type="Proteomes" id="UP000076959"/>
    </source>
</evidence>
<dbReference type="Gene3D" id="3.40.109.10">
    <property type="entry name" value="NADH Oxidase"/>
    <property type="match status" value="1"/>
</dbReference>
<dbReference type="Proteomes" id="UP000076959">
    <property type="component" value="Unassembled WGS sequence"/>
</dbReference>
<dbReference type="InterPro" id="IPR000415">
    <property type="entry name" value="Nitroreductase-like"/>
</dbReference>
<protein>
    <submittedName>
        <fullName evidence="2">Tat pathway signal protein</fullName>
    </submittedName>
</protein>
<feature type="signal peptide" evidence="1">
    <location>
        <begin position="1"/>
        <end position="23"/>
    </location>
</feature>
<dbReference type="AlphaFoldDB" id="A0A176YAT9"/>